<evidence type="ECO:0000313" key="2">
    <source>
        <dbReference type="Proteomes" id="UP000774326"/>
    </source>
</evidence>
<name>A0A9P8PVA7_WICPI</name>
<comment type="caution">
    <text evidence="1">The sequence shown here is derived from an EMBL/GenBank/DDBJ whole genome shotgun (WGS) entry which is preliminary data.</text>
</comment>
<dbReference type="EMBL" id="JAEUBG010005116">
    <property type="protein sequence ID" value="KAH3678265.1"/>
    <property type="molecule type" value="Genomic_DNA"/>
</dbReference>
<sequence length="86" mass="9403">MTVVPELDPPATDTSRLIENTGVIISTDLEHCPIDRVTGHNRVTVFQGNTQRLARWNRDVQQPGSAVCQDDLVLVDTGTWGCVTGD</sequence>
<organism evidence="1 2">
    <name type="scientific">Wickerhamomyces pijperi</name>
    <name type="common">Yeast</name>
    <name type="synonym">Pichia pijperi</name>
    <dbReference type="NCBI Taxonomy" id="599730"/>
    <lineage>
        <taxon>Eukaryota</taxon>
        <taxon>Fungi</taxon>
        <taxon>Dikarya</taxon>
        <taxon>Ascomycota</taxon>
        <taxon>Saccharomycotina</taxon>
        <taxon>Saccharomycetes</taxon>
        <taxon>Phaffomycetales</taxon>
        <taxon>Wickerhamomycetaceae</taxon>
        <taxon>Wickerhamomyces</taxon>
    </lineage>
</organism>
<proteinExistence type="predicted"/>
<gene>
    <name evidence="1" type="ORF">WICPIJ_008867</name>
</gene>
<accession>A0A9P8PVA7</accession>
<evidence type="ECO:0000313" key="1">
    <source>
        <dbReference type="EMBL" id="KAH3678265.1"/>
    </source>
</evidence>
<dbReference type="Proteomes" id="UP000774326">
    <property type="component" value="Unassembled WGS sequence"/>
</dbReference>
<keyword evidence="2" id="KW-1185">Reference proteome</keyword>
<reference evidence="1" key="1">
    <citation type="journal article" date="2021" name="Open Biol.">
        <title>Shared evolutionary footprints suggest mitochondrial oxidative damage underlies multiple complex I losses in fungi.</title>
        <authorList>
            <person name="Schikora-Tamarit M.A."/>
            <person name="Marcet-Houben M."/>
            <person name="Nosek J."/>
            <person name="Gabaldon T."/>
        </authorList>
    </citation>
    <scope>NUCLEOTIDE SEQUENCE</scope>
    <source>
        <strain evidence="1">CBS2887</strain>
    </source>
</reference>
<reference evidence="1" key="2">
    <citation type="submission" date="2021-01" db="EMBL/GenBank/DDBJ databases">
        <authorList>
            <person name="Schikora-Tamarit M.A."/>
        </authorList>
    </citation>
    <scope>NUCLEOTIDE SEQUENCE</scope>
    <source>
        <strain evidence="1">CBS2887</strain>
    </source>
</reference>
<dbReference type="AlphaFoldDB" id="A0A9P8PVA7"/>
<protein>
    <submittedName>
        <fullName evidence="1">Uncharacterized protein</fullName>
    </submittedName>
</protein>